<feature type="transmembrane region" description="Helical" evidence="20">
    <location>
        <begin position="445"/>
        <end position="466"/>
    </location>
</feature>
<keyword evidence="24" id="KW-1185">Reference proteome</keyword>
<keyword evidence="14 20" id="KW-0472">Membrane</keyword>
<evidence type="ECO:0000256" key="5">
    <source>
        <dbReference type="ARBA" id="ARBA00022574"/>
    </source>
</evidence>
<feature type="transmembrane region" description="Helical" evidence="20">
    <location>
        <begin position="1147"/>
        <end position="1169"/>
    </location>
</feature>
<dbReference type="GO" id="GO:0006508">
    <property type="term" value="P:proteolysis"/>
    <property type="evidence" value="ECO:0007669"/>
    <property type="project" value="UniProtKB-KW"/>
</dbReference>
<feature type="transmembrane region" description="Helical" evidence="20">
    <location>
        <begin position="1033"/>
        <end position="1055"/>
    </location>
</feature>
<dbReference type="InterPro" id="IPR023828">
    <property type="entry name" value="Peptidase_S8_Ser-AS"/>
</dbReference>
<dbReference type="InterPro" id="IPR000742">
    <property type="entry name" value="EGF"/>
</dbReference>
<dbReference type="InterPro" id="IPR015500">
    <property type="entry name" value="Peptidase_S8_subtilisin-rel"/>
</dbReference>
<dbReference type="FunFam" id="3.40.50.200:FF:000014">
    <property type="entry name" value="Proteinase K"/>
    <property type="match status" value="1"/>
</dbReference>
<dbReference type="SUPFAM" id="SSF52540">
    <property type="entry name" value="P-loop containing nucleoside triphosphate hydrolases"/>
    <property type="match status" value="2"/>
</dbReference>
<feature type="disulfide bond" evidence="15">
    <location>
        <begin position="2580"/>
        <end position="2589"/>
    </location>
</feature>
<dbReference type="Pfam" id="PF19030">
    <property type="entry name" value="TSP1_ADAMTS"/>
    <property type="match status" value="2"/>
</dbReference>
<dbReference type="Pfam" id="PF00005">
    <property type="entry name" value="ABC_tran"/>
    <property type="match status" value="2"/>
</dbReference>
<feature type="transmembrane region" description="Helical" evidence="20">
    <location>
        <begin position="486"/>
        <end position="511"/>
    </location>
</feature>
<dbReference type="CDD" id="cd03263">
    <property type="entry name" value="ABC_subfamily_A"/>
    <property type="match status" value="2"/>
</dbReference>
<evidence type="ECO:0000256" key="16">
    <source>
        <dbReference type="PROSITE-ProRule" id="PRU00221"/>
    </source>
</evidence>
<feature type="transmembrane region" description="Helical" evidence="20">
    <location>
        <begin position="386"/>
        <end position="406"/>
    </location>
</feature>
<feature type="transmembrane region" description="Helical" evidence="20">
    <location>
        <begin position="353"/>
        <end position="380"/>
    </location>
</feature>
<dbReference type="PANTHER" id="PTHR19229:SF36">
    <property type="entry name" value="ATP-BINDING CASSETTE SUB-FAMILY A MEMBER 2"/>
    <property type="match status" value="1"/>
</dbReference>
<dbReference type="GO" id="GO:0016020">
    <property type="term" value="C:membrane"/>
    <property type="evidence" value="ECO:0007669"/>
    <property type="project" value="UniProtKB-SubCell"/>
</dbReference>
<comment type="caution">
    <text evidence="15">Lacks conserved residue(s) required for the propagation of feature annotation.</text>
</comment>
<evidence type="ECO:0000256" key="12">
    <source>
        <dbReference type="ARBA" id="ARBA00022840"/>
    </source>
</evidence>
<dbReference type="EMBL" id="JALJOU010000008">
    <property type="protein sequence ID" value="KAK9842270.1"/>
    <property type="molecule type" value="Genomic_DNA"/>
</dbReference>
<dbReference type="PROSITE" id="PS01248">
    <property type="entry name" value="EGF_LAM_1"/>
    <property type="match status" value="1"/>
</dbReference>
<feature type="transmembrane region" description="Helical" evidence="20">
    <location>
        <begin position="1075"/>
        <end position="1100"/>
    </location>
</feature>
<feature type="compositionally biased region" description="Gly residues" evidence="19">
    <location>
        <begin position="2711"/>
        <end position="2723"/>
    </location>
</feature>
<keyword evidence="5 16" id="KW-0853">WD repeat</keyword>
<dbReference type="InterPro" id="IPR023827">
    <property type="entry name" value="Peptidase_S8_Asp-AS"/>
</dbReference>
<feature type="transmembrane region" description="Helical" evidence="20">
    <location>
        <begin position="415"/>
        <end position="433"/>
    </location>
</feature>
<dbReference type="InterPro" id="IPR036322">
    <property type="entry name" value="WD40_repeat_dom_sf"/>
</dbReference>
<dbReference type="GO" id="GO:0005319">
    <property type="term" value="F:lipid transporter activity"/>
    <property type="evidence" value="ECO:0007669"/>
    <property type="project" value="TreeGrafter"/>
</dbReference>
<feature type="active site" description="Charge relay system" evidence="17">
    <location>
        <position position="1793"/>
    </location>
</feature>
<evidence type="ECO:0000256" key="7">
    <source>
        <dbReference type="ARBA" id="ARBA00022692"/>
    </source>
</evidence>
<evidence type="ECO:0000259" key="22">
    <source>
        <dbReference type="PROSITE" id="PS50893"/>
    </source>
</evidence>
<accession>A0AAW1S928</accession>
<feature type="repeat" description="WD" evidence="16">
    <location>
        <begin position="3434"/>
        <end position="3469"/>
    </location>
</feature>
<dbReference type="FunFam" id="3.40.50.300:FF:000335">
    <property type="entry name" value="ATP binding cassette subfamily A member 5"/>
    <property type="match status" value="1"/>
</dbReference>
<evidence type="ECO:0000313" key="23">
    <source>
        <dbReference type="EMBL" id="KAK9842270.1"/>
    </source>
</evidence>
<evidence type="ECO:0000256" key="4">
    <source>
        <dbReference type="ARBA" id="ARBA00022448"/>
    </source>
</evidence>
<comment type="subcellular location">
    <subcellularLocation>
        <location evidence="1">Membrane</location>
        <topology evidence="1">Multi-pass membrane protein</topology>
    </subcellularLocation>
</comment>
<dbReference type="InterPro" id="IPR036383">
    <property type="entry name" value="TSP1_rpt_sf"/>
</dbReference>
<dbReference type="PROSITE" id="PS00138">
    <property type="entry name" value="SUBTILASE_SER"/>
    <property type="match status" value="1"/>
</dbReference>
<dbReference type="PROSITE" id="PS50026">
    <property type="entry name" value="EGF_3"/>
    <property type="match status" value="1"/>
</dbReference>
<evidence type="ECO:0000313" key="24">
    <source>
        <dbReference type="Proteomes" id="UP001445335"/>
    </source>
</evidence>
<evidence type="ECO:0000256" key="2">
    <source>
        <dbReference type="ARBA" id="ARBA00008526"/>
    </source>
</evidence>
<evidence type="ECO:0000256" key="13">
    <source>
        <dbReference type="ARBA" id="ARBA00022989"/>
    </source>
</evidence>
<dbReference type="InterPro" id="IPR019775">
    <property type="entry name" value="WD40_repeat_CS"/>
</dbReference>
<evidence type="ECO:0000256" key="11">
    <source>
        <dbReference type="ARBA" id="ARBA00022825"/>
    </source>
</evidence>
<feature type="compositionally biased region" description="Low complexity" evidence="19">
    <location>
        <begin position="2339"/>
        <end position="2388"/>
    </location>
</feature>
<evidence type="ECO:0000256" key="1">
    <source>
        <dbReference type="ARBA" id="ARBA00004141"/>
    </source>
</evidence>
<dbReference type="PROSITE" id="PS51892">
    <property type="entry name" value="SUBTILASE"/>
    <property type="match status" value="1"/>
</dbReference>
<evidence type="ECO:0000256" key="20">
    <source>
        <dbReference type="SAM" id="Phobius"/>
    </source>
</evidence>
<dbReference type="InterPro" id="IPR027417">
    <property type="entry name" value="P-loop_NTPase"/>
</dbReference>
<keyword evidence="15" id="KW-1015">Disulfide bond</keyword>
<comment type="caution">
    <text evidence="23">The sequence shown here is derived from an EMBL/GenBank/DDBJ whole genome shotgun (WGS) entry which is preliminary data.</text>
</comment>
<dbReference type="Pfam" id="PF00400">
    <property type="entry name" value="WD40"/>
    <property type="match status" value="1"/>
</dbReference>
<keyword evidence="11 17" id="KW-0720">Serine protease</keyword>
<dbReference type="InterPro" id="IPR017871">
    <property type="entry name" value="ABC_transporter-like_CS"/>
</dbReference>
<dbReference type="PROSITE" id="PS50082">
    <property type="entry name" value="WD_REPEATS_2"/>
    <property type="match status" value="2"/>
</dbReference>
<keyword evidence="12" id="KW-0067">ATP-binding</keyword>
<dbReference type="InterPro" id="IPR000884">
    <property type="entry name" value="TSP1_rpt"/>
</dbReference>
<dbReference type="GO" id="GO:0005524">
    <property type="term" value="F:ATP binding"/>
    <property type="evidence" value="ECO:0007669"/>
    <property type="project" value="UniProtKB-KW"/>
</dbReference>
<dbReference type="SMART" id="SM00382">
    <property type="entry name" value="AAA"/>
    <property type="match status" value="2"/>
</dbReference>
<dbReference type="Gene3D" id="3.40.50.300">
    <property type="entry name" value="P-loop containing nucleotide triphosphate hydrolases"/>
    <property type="match status" value="2"/>
</dbReference>
<feature type="compositionally biased region" description="Basic and acidic residues" evidence="19">
    <location>
        <begin position="1"/>
        <end position="22"/>
    </location>
</feature>
<feature type="region of interest" description="Disordered" evidence="19">
    <location>
        <begin position="1"/>
        <end position="32"/>
    </location>
</feature>
<dbReference type="GO" id="GO:0004252">
    <property type="term" value="F:serine-type endopeptidase activity"/>
    <property type="evidence" value="ECO:0007669"/>
    <property type="project" value="UniProtKB-UniRule"/>
</dbReference>
<dbReference type="InterPro" id="IPR001680">
    <property type="entry name" value="WD40_rpt"/>
</dbReference>
<evidence type="ECO:0000259" key="21">
    <source>
        <dbReference type="PROSITE" id="PS50026"/>
    </source>
</evidence>
<feature type="domain" description="EGF-like" evidence="21">
    <location>
        <begin position="2546"/>
        <end position="2590"/>
    </location>
</feature>
<sequence length="3604" mass="372989">MEAAGSREVDVRPEEAPPARNREARHRRPTPGRQFRAVLHKNLLLQARGGRSLCGLGGGAALALEVLTPALFFLVMCLPKYYLPVSPTRLPAQLFPAVDLDLQAWARTYAGPARATGEARLLFAPNTSADATALMRSAAAAVACPADAARKRPGARSFHALFRGSGGAQCEQQGACLGTPACWEGLLGRQIVGHPSEAEALAAAAAEPETVDAVVVFGDGGAAAPGARYTIRANHTGLPSTRVVYNAFDILPDSQYRDYWFFANLQLALDQAILGRALGSDGRPALVDIQVKPFPWPATSFDAGAVLAAAAFNLLLVFAFLAPTRAAVAAIVREKELRLREGMRIFGLQDGAYWASWALTHYGTLFLSCALCAAIGTYPFPHTPPLVMAVLLWLAAAALLAFAYFLSTLFSKSRVAGLATAMLYALAMVPGYLMPTVEPYGGRGWVAACLAPPSALSLFATVLLKFEGAQRGVTWRALGQAVTPQYPFSAATILRMLALDVALYSLLAWYLDKVLPGDVGQRLPPRSDEGGAAVAVAVRGLRRDFATTDGGVKRALDGLTLDVRADQVTALLGHNGAGKTTAISILTGVLPPTAGDARISGASILTDMPAIRRSLGVCPQFDVLWPDITVAEHLRLYAAIKGYSGRDAGAVADEAAWDVGLGEKLGTRAGELSGGQRRKLSVALAFMGDPAVVFLDEPTSGMDPYSRRFTWEVIRRQRPGRAVVLTTHSMEEADMLADRIAILAAGRLAAEGSGLDLKARFGAGAGALVRRHVPDAALVSISAAELAYRLPRERAGAFPALLRELEAAKADLGLSGFGLSVTTLEEQWRALWVKRALSARRDQLALLTQLAVPVGLVLLALWTRKATSAYPQEPALALSREACLQGRPAALGASAAARANATGLAALTAGYPHGALADTGTQALWAFGAPVAGTLDGWLLDHWYGGPGTDDALFVRSLSDTPQVLGAGGRVALTLAFNTSAIHALPAALSAATGALLRAATGDASASIAAANHPLPTLPTEPAVVIEKEFSDLLLVLCLTMAGAVLGASFAVFLVRERSGGSKAGQLVAGAPPTAFWGATLAWDLAAFSVPAAGIILCFCCFDLPQFRGARLATTIALLWAFGCAALPLTYWASFAFQDEMAALQRINTVAFLVGFLGFLSSYILDFVARLKPGAKQASRVVKLALRAVSPHFALARGTYEASMSGSGSVDPDAEAGGAGADDVDVAAERAALRGGDVGGCQVLAEGLERRYDQGALARPLRAVADLWLGVRAGECFGLLGVNGAGKTSTFRMLTGELAPSAGDAMVAGHSVVRALAAARQQLGYCPQANALPGALTGREVLWMYARLRGVPPARLGAAVERLLRRLDLAEYADRACESYSGGNKRKLAVAVALVGEPAVVLLDEPSTGMDPGARHALWRIIRREVASAGRTVVLTSHSMEECEALCSRIGILAAGRLRCLGSVQHLKNRFGAGYVVDFKLAPGADAGAAAAWMHGQCPEARLRMREPGRLAFAVPQAALDLAALFGAVEAARHGLGIDEYAISQTTLEHVFVALAAGARQGGHAEDHIRDPSSSGCLQTFQGGDKGLAPVYGRCARKRDNSVHPLDGSLARSGSHAVSFVSTQALAYSAPERETDYNTSWIVLWDGDSPTDDACAEAEAIGAGRFDGLCTARFKRVLNGFAVTFARRELLAFLHAFRGHVHSVHEDTAVSVHGYVEQPAPWALDRIDQLTLPLDGAYHYSGLGSGVNVYVVDTGILTSHQEFRFADGSLGSRAREVFTSLQSGSPGDDCNGHGTHVAASVGGLVHGVAKNASLLAVRALECLGNGTVSQVIQGLDWVREHCEAPAVVVMALGGEAQYALDLAVHDLARAGVAVLVAAGNEDTDACTKSPAREKLAITVAATTRTDARLWISPGAASNYGKCVSMWAPGADIISASRAGDAATEFRSGTSQAVPFVAGAVALYLENNTNAGPEEILGALQASGAWGVVHEPSASGPFNAHDLDDTSPVLLDTDIFHAASFLPSGLVVSAPGSIGSSGGPGSFGPFVVNITLNEAPAADVHAAVSLTERMRGTVTPANLTFLASNWAQPQSLLLDVGTQLWATPSSDPFYLDIALASADAHFANRRPRVRVEDRKGDRLEYPKAVLALPFSDVGNTYFAIDDYIVNCSGKFLDNGGGKDVVYYIVPTQNITATVSLCGSHTFADAFDTKLYVLADQQGPWGAMLAPVACNDDFCGYLSQLTMAMKAGVAYQVVVDGFNGQFGPYRIDITAIERPAWAPVPPGLRVPAKLPGAPGTPFVDAANLVPSAAPHQKAYPPRAAAALPQTHPGPSMPPFLPIVPPHGGDAAAGNPNAAQPYPADGTSTASVAAASEAPSDSPAKRAAAAPNPATGCGAPCNASAERAVLCRDTRGLPAPPSACGELAAGAAGSAYHVCAGSSCPARYWAPMPWSACSARCGGGATSRTARCMGAHGRALGPSACAGLPAPVLSRPCNTAPCVQFVWKAGPWSNCSAACGAGQAMRRVECLSGAAGAPARDEGACGARPRPPSSAPCAGPAGAACGAQWGRAACTNHGTYDGRRCRCDANYRGLFCELPATCDGFPDSSGDCCKTVVDRDSVCCGPDSALDADGLCCERARLDACGSCGGRATAIDITGACCPGALDAGGFCCASGRLDPCGICDGDAGSCALRITARVAFNSSAWAARPAATEGAQQGPGGPAGGVRVGSGPLGSGAAGAGGMPADLPDALFVKGIAALLGVAPANLTVTPLPAQQAEERPLQLGALGLGLGLGDEDADGHQERRLKELARLELHQELHLRPHTSGLYNMRKHETPQRLQLAGVGSDPAGGGEVGVDMRRLPLVGQDADMGKGDGIESLRRRRLAVAGGTLAEAAGVPATQRGRALAAALPTPPALPANGSGGIVHVAGVALLGVLAIEGTPVCGNGVCEAGEMGVGAAAGAAPGGEHACTQDCPLAWRACPRPPAGAGDPQQPCGGRGICVPLDGACRCFRGFAGDGCTACAPGYYAFGATCLPMPSGVLAASYTAGSNDTADVASSGAGGRIANAAAQAGGADGVLGSPPPAQQTVQAGASYCVTQPKQCVAVFVSVFVGVPTRGRPALDAGNDAQTPVKKAKAGSAADGTIQAGEKLTALLQSPQENEYERARQVQIERNKERLQALQLQALAATVLPPAAPRRAAPKKSQAKRAAKLLVRAEPRRSLRQRGVASDGVSVVEELRGGAVTTNIILPKAPEKPKERHPKGEVALEDSDGGGPDAAFLAELRARAEGAAERPSVQQVAKLRCGEEDVAKVVTSGVVHLQFHPTAATPVLAAADKAGHVALWAVGRGEDGVIECTPHYSYVCGLKWAGDVLVMASYDGSVRVLDPSASPATFHLALSDEDAEFSALDVSADGATAYLGDKDGGLTVADLRAGSRAAGAAAALHDKKINTLHVEPGGRQELLSASADGSLAVWDLRRLGPKAKALAIAGHSYTCQSAYFAPDGSRRVVSTSRDDTLKIWDGAKALAQLVSIRHYNNTGRWVSPFRAVWTPASDGVIVGNMKRTVDVFDAAGVQQAALSSEFQTAISPRNVMHPRLPLLAAATASGRVHLYS</sequence>
<dbReference type="InterPro" id="IPR026082">
    <property type="entry name" value="ABCA"/>
</dbReference>
<feature type="region of interest" description="Disordered" evidence="19">
    <location>
        <begin position="2307"/>
        <end position="2388"/>
    </location>
</feature>
<evidence type="ECO:0000256" key="8">
    <source>
        <dbReference type="ARBA" id="ARBA00022737"/>
    </source>
</evidence>
<feature type="domain" description="ABC transporter" evidence="22">
    <location>
        <begin position="1243"/>
        <end position="1480"/>
    </location>
</feature>
<dbReference type="PROSITE" id="PS00678">
    <property type="entry name" value="WD_REPEATS_1"/>
    <property type="match status" value="1"/>
</dbReference>
<dbReference type="SMART" id="SM00209">
    <property type="entry name" value="TSP1"/>
    <property type="match status" value="2"/>
</dbReference>
<keyword evidence="8" id="KW-0677">Repeat</keyword>
<feature type="region of interest" description="Disordered" evidence="19">
    <location>
        <begin position="3115"/>
        <end position="3134"/>
    </location>
</feature>
<evidence type="ECO:0000256" key="6">
    <source>
        <dbReference type="ARBA" id="ARBA00022670"/>
    </source>
</evidence>
<dbReference type="InterPro" id="IPR002049">
    <property type="entry name" value="LE_dom"/>
</dbReference>
<dbReference type="PROSITE" id="PS50893">
    <property type="entry name" value="ABC_TRANSPORTER_2"/>
    <property type="match status" value="2"/>
</dbReference>
<name>A0AAW1S928_9CHLO</name>
<reference evidence="23 24" key="1">
    <citation type="journal article" date="2024" name="Nat. Commun.">
        <title>Phylogenomics reveals the evolutionary origins of lichenization in chlorophyte algae.</title>
        <authorList>
            <person name="Puginier C."/>
            <person name="Libourel C."/>
            <person name="Otte J."/>
            <person name="Skaloud P."/>
            <person name="Haon M."/>
            <person name="Grisel S."/>
            <person name="Petersen M."/>
            <person name="Berrin J.G."/>
            <person name="Delaux P.M."/>
            <person name="Dal Grande F."/>
            <person name="Keller J."/>
        </authorList>
    </citation>
    <scope>NUCLEOTIDE SEQUENCE [LARGE SCALE GENOMIC DNA]</scope>
    <source>
        <strain evidence="23 24">SAG 245.80</strain>
    </source>
</reference>
<keyword evidence="15" id="KW-0245">EGF-like domain</keyword>
<dbReference type="SMART" id="SM00320">
    <property type="entry name" value="WD40"/>
    <property type="match status" value="4"/>
</dbReference>
<dbReference type="InterPro" id="IPR015943">
    <property type="entry name" value="WD40/YVTN_repeat-like_dom_sf"/>
</dbReference>
<feature type="repeat" description="WD" evidence="16">
    <location>
        <begin position="3480"/>
        <end position="3513"/>
    </location>
</feature>
<dbReference type="InterPro" id="IPR034193">
    <property type="entry name" value="PCSK9_ProteinaseK-like"/>
</dbReference>
<keyword evidence="10 17" id="KW-0378">Hydrolase</keyword>
<dbReference type="SUPFAM" id="SSF52743">
    <property type="entry name" value="Subtilisin-like"/>
    <property type="match status" value="1"/>
</dbReference>
<gene>
    <name evidence="23" type="ORF">WJX81_003820</name>
</gene>
<dbReference type="PROSITE" id="PS50294">
    <property type="entry name" value="WD_REPEATS_REGION"/>
    <property type="match status" value="2"/>
</dbReference>
<feature type="region of interest" description="Disordered" evidence="19">
    <location>
        <begin position="2704"/>
        <end position="2723"/>
    </location>
</feature>
<dbReference type="Gene3D" id="2.20.100.10">
    <property type="entry name" value="Thrombospondin type-1 (TSP1) repeat"/>
    <property type="match status" value="1"/>
</dbReference>
<dbReference type="Pfam" id="PF23321">
    <property type="entry name" value="R1_ABCA1"/>
    <property type="match status" value="1"/>
</dbReference>
<dbReference type="CDD" id="cd00055">
    <property type="entry name" value="EGF_Lam"/>
    <property type="match status" value="1"/>
</dbReference>
<dbReference type="Pfam" id="PF12698">
    <property type="entry name" value="ABC2_membrane_3"/>
    <property type="match status" value="2"/>
</dbReference>
<keyword evidence="6 17" id="KW-0645">Protease</keyword>
<evidence type="ECO:0000256" key="3">
    <source>
        <dbReference type="ARBA" id="ARBA00011073"/>
    </source>
</evidence>
<dbReference type="InterPro" id="IPR036852">
    <property type="entry name" value="Peptidase_S8/S53_dom_sf"/>
</dbReference>
<dbReference type="PROSITE" id="PS00136">
    <property type="entry name" value="SUBTILASE_ASP"/>
    <property type="match status" value="1"/>
</dbReference>
<feature type="active site" description="Charge relay system" evidence="17">
    <location>
        <position position="1950"/>
    </location>
</feature>
<evidence type="ECO:0000256" key="14">
    <source>
        <dbReference type="ARBA" id="ARBA00023136"/>
    </source>
</evidence>
<dbReference type="Gene3D" id="3.40.50.200">
    <property type="entry name" value="Peptidase S8/S53 domain"/>
    <property type="match status" value="1"/>
</dbReference>
<protein>
    <recommendedName>
        <fullName evidence="25">ATP-binding cassette transporter</fullName>
    </recommendedName>
</protein>
<dbReference type="InterPro" id="IPR056264">
    <property type="entry name" value="R2_ABCA1-4-like"/>
</dbReference>
<dbReference type="FunFam" id="3.40.50.300:FF:002470">
    <property type="entry name" value="ABC transporter, putative"/>
    <property type="match status" value="1"/>
</dbReference>
<evidence type="ECO:0000256" key="10">
    <source>
        <dbReference type="ARBA" id="ARBA00022801"/>
    </source>
</evidence>
<organism evidence="23 24">
    <name type="scientific">Elliptochloris bilobata</name>
    <dbReference type="NCBI Taxonomy" id="381761"/>
    <lineage>
        <taxon>Eukaryota</taxon>
        <taxon>Viridiplantae</taxon>
        <taxon>Chlorophyta</taxon>
        <taxon>core chlorophytes</taxon>
        <taxon>Trebouxiophyceae</taxon>
        <taxon>Trebouxiophyceae incertae sedis</taxon>
        <taxon>Elliptochloris clade</taxon>
        <taxon>Elliptochloris</taxon>
    </lineage>
</organism>
<dbReference type="CDD" id="cd04077">
    <property type="entry name" value="Peptidases_S8_PCSK9_ProteinaseK_like"/>
    <property type="match status" value="1"/>
</dbReference>
<keyword evidence="4" id="KW-0813">Transport</keyword>
<evidence type="ECO:0000256" key="9">
    <source>
        <dbReference type="ARBA" id="ARBA00022741"/>
    </source>
</evidence>
<dbReference type="Pfam" id="PF00082">
    <property type="entry name" value="Peptidase_S8"/>
    <property type="match status" value="1"/>
</dbReference>
<dbReference type="GO" id="GO:0140359">
    <property type="term" value="F:ABC-type transporter activity"/>
    <property type="evidence" value="ECO:0007669"/>
    <property type="project" value="InterPro"/>
</dbReference>
<comment type="similarity">
    <text evidence="2">Belongs to the ABC transporter superfamily. ABCA family. CPR flippase (TC 3.A.1.211) subfamily.</text>
</comment>
<evidence type="ECO:0008006" key="25">
    <source>
        <dbReference type="Google" id="ProtNLM"/>
    </source>
</evidence>
<dbReference type="SUPFAM" id="SSF50978">
    <property type="entry name" value="WD40 repeat-like"/>
    <property type="match status" value="1"/>
</dbReference>
<feature type="compositionally biased region" description="Basic and acidic residues" evidence="19">
    <location>
        <begin position="3245"/>
        <end position="3258"/>
    </location>
</feature>
<dbReference type="InterPro" id="IPR000209">
    <property type="entry name" value="Peptidase_S8/S53_dom"/>
</dbReference>
<dbReference type="PROSITE" id="PS00022">
    <property type="entry name" value="EGF_1"/>
    <property type="match status" value="2"/>
</dbReference>
<proteinExistence type="inferred from homology"/>
<evidence type="ECO:0000256" key="17">
    <source>
        <dbReference type="PROSITE-ProRule" id="PRU01240"/>
    </source>
</evidence>
<feature type="active site" description="Charge relay system" evidence="17">
    <location>
        <position position="1753"/>
    </location>
</feature>
<keyword evidence="9" id="KW-0547">Nucleotide-binding</keyword>
<dbReference type="PANTHER" id="PTHR19229">
    <property type="entry name" value="ATP-BINDING CASSETTE TRANSPORTER SUBFAMILY A ABCA"/>
    <property type="match status" value="1"/>
</dbReference>
<dbReference type="PROSITE" id="PS50092">
    <property type="entry name" value="TSP1"/>
    <property type="match status" value="2"/>
</dbReference>
<dbReference type="PROSITE" id="PS00211">
    <property type="entry name" value="ABC_TRANSPORTER_1"/>
    <property type="match status" value="2"/>
</dbReference>
<dbReference type="Proteomes" id="UP001445335">
    <property type="component" value="Unassembled WGS sequence"/>
</dbReference>
<feature type="transmembrane region" description="Helical" evidence="20">
    <location>
        <begin position="305"/>
        <end position="332"/>
    </location>
</feature>
<dbReference type="InterPro" id="IPR003593">
    <property type="entry name" value="AAA+_ATPase"/>
</dbReference>
<dbReference type="Gene3D" id="2.130.10.10">
    <property type="entry name" value="YVTN repeat-like/Quinoprotein amine dehydrogenase"/>
    <property type="match status" value="1"/>
</dbReference>
<feature type="domain" description="ABC transporter" evidence="22">
    <location>
        <begin position="541"/>
        <end position="770"/>
    </location>
</feature>
<feature type="transmembrane region" description="Helical" evidence="20">
    <location>
        <begin position="1112"/>
        <end position="1135"/>
    </location>
</feature>
<dbReference type="InterPro" id="IPR013525">
    <property type="entry name" value="ABC2_TM"/>
</dbReference>
<feature type="compositionally biased region" description="Pro residues" evidence="19">
    <location>
        <begin position="2328"/>
        <end position="2338"/>
    </location>
</feature>
<comment type="similarity">
    <text evidence="3 17 18">Belongs to the peptidase S8 family.</text>
</comment>
<dbReference type="InterPro" id="IPR003439">
    <property type="entry name" value="ABC_transporter-like_ATP-bd"/>
</dbReference>
<dbReference type="PRINTS" id="PR00723">
    <property type="entry name" value="SUBTILISIN"/>
</dbReference>
<feature type="region of interest" description="Disordered" evidence="19">
    <location>
        <begin position="3245"/>
        <end position="3264"/>
    </location>
</feature>
<dbReference type="GO" id="GO:0016887">
    <property type="term" value="F:ATP hydrolysis activity"/>
    <property type="evidence" value="ECO:0007669"/>
    <property type="project" value="InterPro"/>
</dbReference>
<keyword evidence="7 20" id="KW-0812">Transmembrane</keyword>
<evidence type="ECO:0000256" key="19">
    <source>
        <dbReference type="SAM" id="MobiDB-lite"/>
    </source>
</evidence>
<evidence type="ECO:0000256" key="15">
    <source>
        <dbReference type="PROSITE-ProRule" id="PRU00076"/>
    </source>
</evidence>
<keyword evidence="13 20" id="KW-1133">Transmembrane helix</keyword>
<evidence type="ECO:0000256" key="18">
    <source>
        <dbReference type="RuleBase" id="RU003355"/>
    </source>
</evidence>
<dbReference type="SUPFAM" id="SSF82895">
    <property type="entry name" value="TSP-1 type 1 repeat"/>
    <property type="match status" value="2"/>
</dbReference>